<keyword evidence="2" id="KW-0288">FMN</keyword>
<dbReference type="STRING" id="335543.Sfum_1392"/>
<accession>A0LI31</accession>
<dbReference type="AlphaFoldDB" id="A0LI31"/>
<organism evidence="4 5">
    <name type="scientific">Syntrophobacter fumaroxidans (strain DSM 10017 / MPOB)</name>
    <dbReference type="NCBI Taxonomy" id="335543"/>
    <lineage>
        <taxon>Bacteria</taxon>
        <taxon>Pseudomonadati</taxon>
        <taxon>Thermodesulfobacteriota</taxon>
        <taxon>Syntrophobacteria</taxon>
        <taxon>Syntrophobacterales</taxon>
        <taxon>Syntrophobacteraceae</taxon>
        <taxon>Syntrophobacter</taxon>
    </lineage>
</organism>
<dbReference type="InterPro" id="IPR029039">
    <property type="entry name" value="Flavoprotein-like_sf"/>
</dbReference>
<dbReference type="Gene3D" id="3.40.50.360">
    <property type="match status" value="1"/>
</dbReference>
<evidence type="ECO:0000256" key="1">
    <source>
        <dbReference type="ARBA" id="ARBA00022630"/>
    </source>
</evidence>
<evidence type="ECO:0000259" key="3">
    <source>
        <dbReference type="Pfam" id="PF03358"/>
    </source>
</evidence>
<dbReference type="FunCoup" id="A0LI31">
    <property type="interactions" value="57"/>
</dbReference>
<dbReference type="PANTHER" id="PTHR43278">
    <property type="entry name" value="NAD(P)H-DEPENDENT FMN-CONTAINING OXIDOREDUCTASE YWQN-RELATED"/>
    <property type="match status" value="1"/>
</dbReference>
<evidence type="ECO:0000313" key="4">
    <source>
        <dbReference type="EMBL" id="ABK17083.1"/>
    </source>
</evidence>
<dbReference type="GO" id="GO:0016491">
    <property type="term" value="F:oxidoreductase activity"/>
    <property type="evidence" value="ECO:0007669"/>
    <property type="project" value="InterPro"/>
</dbReference>
<feature type="domain" description="NADPH-dependent FMN reductase-like" evidence="3">
    <location>
        <begin position="4"/>
        <end position="109"/>
    </location>
</feature>
<dbReference type="eggNOG" id="COG0655">
    <property type="taxonomic scope" value="Bacteria"/>
</dbReference>
<dbReference type="InterPro" id="IPR051796">
    <property type="entry name" value="ISF_SsuE-like"/>
</dbReference>
<dbReference type="Proteomes" id="UP000001784">
    <property type="component" value="Chromosome"/>
</dbReference>
<keyword evidence="5" id="KW-1185">Reference proteome</keyword>
<name>A0LI31_SYNFM</name>
<sequence>MNAILAIHGSPRRGGNTSTLLNRAIEGARGGGAEVEEVVLRDLKMSPCLELYGCKKTGRCVIRDDFQELCDKLVNCRGLMLASPIFFYAVSAHTKILMDRCQSLWVRKYWIDGVPFGERRGSRKGLFISAGATRGKKLFDGVLLSIRYFFDALDVEVWRTLLYRGLDLEGDVLSHPDYLEEAFRTGQELARAVLGTDKEPG</sequence>
<dbReference type="InterPro" id="IPR005025">
    <property type="entry name" value="FMN_Rdtase-like_dom"/>
</dbReference>
<reference evidence="4 5" key="1">
    <citation type="submission" date="2006-10" db="EMBL/GenBank/DDBJ databases">
        <title>Complete sequence of Syntrophobacter fumaroxidans MPOB.</title>
        <authorList>
            <consortium name="US DOE Joint Genome Institute"/>
            <person name="Copeland A."/>
            <person name="Lucas S."/>
            <person name="Lapidus A."/>
            <person name="Barry K."/>
            <person name="Detter J.C."/>
            <person name="Glavina del Rio T."/>
            <person name="Hammon N."/>
            <person name="Israni S."/>
            <person name="Pitluck S."/>
            <person name="Goltsman E.G."/>
            <person name="Martinez M."/>
            <person name="Schmutz J."/>
            <person name="Larimer F."/>
            <person name="Land M."/>
            <person name="Hauser L."/>
            <person name="Kyrpides N."/>
            <person name="Kim E."/>
            <person name="Boone D.R."/>
            <person name="Brockman F."/>
            <person name="Culley D."/>
            <person name="Ferry J."/>
            <person name="Gunsalus R."/>
            <person name="McInerney M.J."/>
            <person name="Morrison M."/>
            <person name="Plugge C."/>
            <person name="Rohlin L."/>
            <person name="Scholten J."/>
            <person name="Sieber J."/>
            <person name="Stams A.J.M."/>
            <person name="Worm P."/>
            <person name="Henstra A.M."/>
            <person name="Richardson P."/>
        </authorList>
    </citation>
    <scope>NUCLEOTIDE SEQUENCE [LARGE SCALE GENOMIC DNA]</scope>
    <source>
        <strain evidence="5">DSM 10017 / MPOB</strain>
    </source>
</reference>
<proteinExistence type="predicted"/>
<dbReference type="SUPFAM" id="SSF52218">
    <property type="entry name" value="Flavoproteins"/>
    <property type="match status" value="1"/>
</dbReference>
<dbReference type="PANTHER" id="PTHR43278:SF2">
    <property type="entry name" value="IRON-SULFUR FLAVOPROTEIN"/>
    <property type="match status" value="1"/>
</dbReference>
<keyword evidence="1" id="KW-0285">Flavoprotein</keyword>
<gene>
    <name evidence="4" type="ordered locus">Sfum_1392</name>
</gene>
<evidence type="ECO:0000256" key="2">
    <source>
        <dbReference type="ARBA" id="ARBA00022643"/>
    </source>
</evidence>
<dbReference type="Pfam" id="PF03358">
    <property type="entry name" value="FMN_red"/>
    <property type="match status" value="1"/>
</dbReference>
<dbReference type="KEGG" id="sfu:Sfum_1392"/>
<evidence type="ECO:0000313" key="5">
    <source>
        <dbReference type="Proteomes" id="UP000001784"/>
    </source>
</evidence>
<dbReference type="InParanoid" id="A0LI31"/>
<dbReference type="OrthoDB" id="9805976at2"/>
<dbReference type="HOGENOM" id="CLU_050993_4_1_7"/>
<dbReference type="EMBL" id="CP000478">
    <property type="protein sequence ID" value="ABK17083.1"/>
    <property type="molecule type" value="Genomic_DNA"/>
</dbReference>
<protein>
    <submittedName>
        <fullName evidence="4">NADPH-dependent FMN reductase</fullName>
    </submittedName>
</protein>